<keyword evidence="3" id="KW-1185">Reference proteome</keyword>
<evidence type="ECO:0000313" key="3">
    <source>
        <dbReference type="Proteomes" id="UP000078595"/>
    </source>
</evidence>
<accession>A0AAJ8MJ16</accession>
<reference evidence="2" key="2">
    <citation type="submission" date="2024-02" db="EMBL/GenBank/DDBJ databases">
        <title>Comparative genomics of Cryptococcus and Kwoniella reveals pathogenesis evolution and contrasting modes of karyotype evolution via chromosome fusion or intercentromeric recombination.</title>
        <authorList>
            <person name="Coelho M.A."/>
            <person name="David-Palma M."/>
            <person name="Shea T."/>
            <person name="Bowers K."/>
            <person name="McGinley-Smith S."/>
            <person name="Mohammad A.W."/>
            <person name="Gnirke A."/>
            <person name="Yurkov A.M."/>
            <person name="Nowrousian M."/>
            <person name="Sun S."/>
            <person name="Cuomo C.A."/>
            <person name="Heitman J."/>
        </authorList>
    </citation>
    <scope>NUCLEOTIDE SEQUENCE</scope>
    <source>
        <strain evidence="2">CBS 10117</strain>
    </source>
</reference>
<proteinExistence type="predicted"/>
<name>A0AAJ8MJ16_9TREE</name>
<sequence>MLTISPHHLQLDTLTQIRELDGLSRESESSSEALASNSPHNRIRPSLAIRPPASPAAERILPSLHQHSRRTSDSSAGGTVPRSRRLQSYLIK</sequence>
<dbReference type="EMBL" id="CP144536">
    <property type="protein sequence ID" value="WWC63544.1"/>
    <property type="molecule type" value="Genomic_DNA"/>
</dbReference>
<dbReference type="AlphaFoldDB" id="A0AAJ8MJ16"/>
<dbReference type="GeneID" id="90830141"/>
<evidence type="ECO:0000256" key="1">
    <source>
        <dbReference type="SAM" id="MobiDB-lite"/>
    </source>
</evidence>
<gene>
    <name evidence="2" type="ORF">I303_106147</name>
</gene>
<evidence type="ECO:0000313" key="2">
    <source>
        <dbReference type="EMBL" id="WWC63544.1"/>
    </source>
</evidence>
<reference evidence="2" key="1">
    <citation type="submission" date="2013-07" db="EMBL/GenBank/DDBJ databases">
        <authorList>
            <consortium name="The Broad Institute Genome Sequencing Platform"/>
            <person name="Cuomo C."/>
            <person name="Litvintseva A."/>
            <person name="Chen Y."/>
            <person name="Heitman J."/>
            <person name="Sun S."/>
            <person name="Springer D."/>
            <person name="Dromer F."/>
            <person name="Young S.K."/>
            <person name="Zeng Q."/>
            <person name="Gargeya S."/>
            <person name="Fitzgerald M."/>
            <person name="Abouelleil A."/>
            <person name="Alvarado L."/>
            <person name="Berlin A.M."/>
            <person name="Chapman S.B."/>
            <person name="Dewar J."/>
            <person name="Goldberg J."/>
            <person name="Griggs A."/>
            <person name="Gujja S."/>
            <person name="Hansen M."/>
            <person name="Howarth C."/>
            <person name="Imamovic A."/>
            <person name="Larimer J."/>
            <person name="McCowan C."/>
            <person name="Murphy C."/>
            <person name="Pearson M."/>
            <person name="Priest M."/>
            <person name="Roberts A."/>
            <person name="Saif S."/>
            <person name="Shea T."/>
            <person name="Sykes S."/>
            <person name="Wortman J."/>
            <person name="Nusbaum C."/>
            <person name="Birren B."/>
        </authorList>
    </citation>
    <scope>NUCLEOTIDE SEQUENCE</scope>
    <source>
        <strain evidence="2">CBS 10117</strain>
    </source>
</reference>
<dbReference type="Proteomes" id="UP000078595">
    <property type="component" value="Chromosome 7"/>
</dbReference>
<dbReference type="KEGG" id="kdj:90830141"/>
<protein>
    <submittedName>
        <fullName evidence="2">Uncharacterized protein</fullName>
    </submittedName>
</protein>
<organism evidence="2 3">
    <name type="scientific">Kwoniella dejecticola CBS 10117</name>
    <dbReference type="NCBI Taxonomy" id="1296121"/>
    <lineage>
        <taxon>Eukaryota</taxon>
        <taxon>Fungi</taxon>
        <taxon>Dikarya</taxon>
        <taxon>Basidiomycota</taxon>
        <taxon>Agaricomycotina</taxon>
        <taxon>Tremellomycetes</taxon>
        <taxon>Tremellales</taxon>
        <taxon>Cryptococcaceae</taxon>
        <taxon>Kwoniella</taxon>
    </lineage>
</organism>
<dbReference type="RefSeq" id="XP_065825390.1">
    <property type="nucleotide sequence ID" value="XM_065969318.1"/>
</dbReference>
<feature type="region of interest" description="Disordered" evidence="1">
    <location>
        <begin position="22"/>
        <end position="92"/>
    </location>
</feature>